<proteinExistence type="predicted"/>
<organism evidence="2 3">
    <name type="scientific">Rubrivivax benzoatilyticus</name>
    <dbReference type="NCBI Taxonomy" id="316997"/>
    <lineage>
        <taxon>Bacteria</taxon>
        <taxon>Pseudomonadati</taxon>
        <taxon>Pseudomonadota</taxon>
        <taxon>Betaproteobacteria</taxon>
        <taxon>Burkholderiales</taxon>
        <taxon>Sphaerotilaceae</taxon>
        <taxon>Rubrivivax</taxon>
    </lineage>
</organism>
<comment type="caution">
    <text evidence="2">The sequence shown here is derived from an EMBL/GenBank/DDBJ whole genome shotgun (WGS) entry which is preliminary data.</text>
</comment>
<name>A0ABX0I0Y1_9BURK</name>
<feature type="compositionally biased region" description="Low complexity" evidence="1">
    <location>
        <begin position="35"/>
        <end position="46"/>
    </location>
</feature>
<feature type="region of interest" description="Disordered" evidence="1">
    <location>
        <begin position="1"/>
        <end position="46"/>
    </location>
</feature>
<feature type="compositionally biased region" description="Basic and acidic residues" evidence="1">
    <location>
        <begin position="22"/>
        <end position="33"/>
    </location>
</feature>
<evidence type="ECO:0000256" key="1">
    <source>
        <dbReference type="SAM" id="MobiDB-lite"/>
    </source>
</evidence>
<evidence type="ECO:0000313" key="3">
    <source>
        <dbReference type="Proteomes" id="UP000802098"/>
    </source>
</evidence>
<dbReference type="Proteomes" id="UP000802098">
    <property type="component" value="Unassembled WGS sequence"/>
</dbReference>
<reference evidence="2 3" key="1">
    <citation type="submission" date="2020-03" db="EMBL/GenBank/DDBJ databases">
        <title>Rubrivivax benzoatilyticus JA2 (sequenced after 10 years sub-culturing).</title>
        <authorList>
            <person name="Gupta D."/>
            <person name="Chintalapati S."/>
            <person name="Chintalapati V.R."/>
        </authorList>
    </citation>
    <scope>NUCLEOTIDE SEQUENCE [LARGE SCALE GENOMIC DNA]</scope>
    <source>
        <strain evidence="2 3">JA2-Mal</strain>
    </source>
</reference>
<dbReference type="EMBL" id="JAAOCD010000008">
    <property type="protein sequence ID" value="NHK99777.1"/>
    <property type="molecule type" value="Genomic_DNA"/>
</dbReference>
<gene>
    <name evidence="2" type="ORF">G7087_15445</name>
</gene>
<accession>A0ABX0I0Y1</accession>
<sequence length="46" mass="5178">MKSQNLACDEAPQHFEPLMPRNRVEGEHARSSEIEAALQQEAEAEV</sequence>
<evidence type="ECO:0000313" key="2">
    <source>
        <dbReference type="EMBL" id="NHK99777.1"/>
    </source>
</evidence>
<keyword evidence="3" id="KW-1185">Reference proteome</keyword>
<dbReference type="RefSeq" id="WP_009858005.1">
    <property type="nucleotide sequence ID" value="NZ_JAAOCD010000008.1"/>
</dbReference>
<protein>
    <submittedName>
        <fullName evidence="2">Uncharacterized protein</fullName>
    </submittedName>
</protein>